<dbReference type="Pfam" id="PF18503">
    <property type="entry name" value="RPN6_C_helix"/>
    <property type="match status" value="1"/>
</dbReference>
<dbReference type="Ensembl" id="ENSGMOT00000020435.2">
    <property type="protein sequence ID" value="ENSGMOP00000019947.2"/>
    <property type="gene ID" value="ENSGMOG00000018547.2"/>
</dbReference>
<reference evidence="6" key="2">
    <citation type="submission" date="2025-09" db="UniProtKB">
        <authorList>
            <consortium name="Ensembl"/>
        </authorList>
    </citation>
    <scope>IDENTIFICATION</scope>
</reference>
<dbReference type="Pfam" id="PF01399">
    <property type="entry name" value="PCI"/>
    <property type="match status" value="1"/>
</dbReference>
<keyword evidence="3" id="KW-0647">Proteasome</keyword>
<evidence type="ECO:0000256" key="1">
    <source>
        <dbReference type="ARBA" id="ARBA00007454"/>
    </source>
</evidence>
<evidence type="ECO:0000313" key="6">
    <source>
        <dbReference type="Ensembl" id="ENSGMOP00000019947.2"/>
    </source>
</evidence>
<evidence type="ECO:0000256" key="2">
    <source>
        <dbReference type="ARBA" id="ARBA00022737"/>
    </source>
</evidence>
<dbReference type="PANTHER" id="PTHR10678">
    <property type="entry name" value="26S PROTEASOME NON-ATPASE REGULATORY SUBUNIT 11/COP9 SIGNALOSOME COMPLEX SUBUNIT 2"/>
    <property type="match status" value="1"/>
</dbReference>
<dbReference type="Gene3D" id="1.25.40.570">
    <property type="match status" value="2"/>
</dbReference>
<dbReference type="PROSITE" id="PS50250">
    <property type="entry name" value="PCI"/>
    <property type="match status" value="1"/>
</dbReference>
<keyword evidence="2" id="KW-0677">Repeat</keyword>
<evidence type="ECO:0000259" key="5">
    <source>
        <dbReference type="PROSITE" id="PS50250"/>
    </source>
</evidence>
<protein>
    <submittedName>
        <fullName evidence="6">Proteasome 26S subunit, non-ATPase 11a</fullName>
    </submittedName>
</protein>
<proteinExistence type="inferred from homology"/>
<name>A0A8C4ZS88_GADMO</name>
<feature type="repeat" description="Pumilio" evidence="4">
    <location>
        <begin position="1"/>
        <end position="25"/>
    </location>
</feature>
<dbReference type="GO" id="GO:0003723">
    <property type="term" value="F:RNA binding"/>
    <property type="evidence" value="ECO:0007669"/>
    <property type="project" value="InterPro"/>
</dbReference>
<dbReference type="GeneTree" id="ENSGT00530000063301"/>
<dbReference type="InterPro" id="IPR036390">
    <property type="entry name" value="WH_DNA-bd_sf"/>
</dbReference>
<dbReference type="InterPro" id="IPR040780">
    <property type="entry name" value="Rpn6_C_helix"/>
</dbReference>
<sequence>NIFGDEVIQKMLKLAEFQRAQSLLGTDRNASIDILHSIVKRDVQESDEEAVRVKEQSILELGALLAKTGQAAELGGLLKYVRPFLNSISKAKAARLVRSLLDLFLDMEAATGQEVELCLECIEWAKTEKRKFLRQALETRLISLYFDTKRYPEALQLGTQLLQELKKMDDKALLVEVQLLESKTYHALSNLPKARAALTSARTTANGIYCQPKLQAALDMQSGIIHAAEEKDWKTAYSYFYEAFEGYDSIDSPRSITSLKYMLLCKIMLNLKNRSLADFEKALTEYKRELRDDPIISTHLDTLYDTLLEQNLIRVIEPFSRVQIEHISTLIKLSKGDVERKLSQMILDEKFHGILDQGAGVLIIFNEPLVDKTYEAALETVQNMSKVVDSLYNKAKKLS</sequence>
<dbReference type="InterPro" id="IPR050871">
    <property type="entry name" value="26S_Proteasome/COP9_Components"/>
</dbReference>
<reference evidence="6" key="1">
    <citation type="submission" date="2025-08" db="UniProtKB">
        <authorList>
            <consortium name="Ensembl"/>
        </authorList>
    </citation>
    <scope>IDENTIFICATION</scope>
</reference>
<dbReference type="Pfam" id="PF18055">
    <property type="entry name" value="RPN6_N"/>
    <property type="match status" value="1"/>
</dbReference>
<evidence type="ECO:0000256" key="3">
    <source>
        <dbReference type="ARBA" id="ARBA00022942"/>
    </source>
</evidence>
<dbReference type="SMART" id="SM00753">
    <property type="entry name" value="PAM"/>
    <property type="match status" value="1"/>
</dbReference>
<accession>A0A8C4ZS88</accession>
<evidence type="ECO:0000256" key="4">
    <source>
        <dbReference type="PROSITE-ProRule" id="PRU00317"/>
    </source>
</evidence>
<dbReference type="InterPro" id="IPR001313">
    <property type="entry name" value="Pumilio_RNA-bd_rpt"/>
</dbReference>
<dbReference type="InterPro" id="IPR040773">
    <property type="entry name" value="Rpn6_N"/>
</dbReference>
<dbReference type="PROSITE" id="PS50302">
    <property type="entry name" value="PUM"/>
    <property type="match status" value="1"/>
</dbReference>
<dbReference type="InterPro" id="IPR000717">
    <property type="entry name" value="PCI_dom"/>
</dbReference>
<dbReference type="GO" id="GO:0000502">
    <property type="term" value="C:proteasome complex"/>
    <property type="evidence" value="ECO:0007669"/>
    <property type="project" value="UniProtKB-KW"/>
</dbReference>
<dbReference type="SMART" id="SM00088">
    <property type="entry name" value="PINT"/>
    <property type="match status" value="1"/>
</dbReference>
<dbReference type="Proteomes" id="UP000694546">
    <property type="component" value="Chromosome 2"/>
</dbReference>
<comment type="similarity">
    <text evidence="1">Belongs to the proteasome subunit S9 family.</text>
</comment>
<evidence type="ECO:0000313" key="7">
    <source>
        <dbReference type="Proteomes" id="UP000694546"/>
    </source>
</evidence>
<organism evidence="6 7">
    <name type="scientific">Gadus morhua</name>
    <name type="common">Atlantic cod</name>
    <dbReference type="NCBI Taxonomy" id="8049"/>
    <lineage>
        <taxon>Eukaryota</taxon>
        <taxon>Metazoa</taxon>
        <taxon>Chordata</taxon>
        <taxon>Craniata</taxon>
        <taxon>Vertebrata</taxon>
        <taxon>Euteleostomi</taxon>
        <taxon>Actinopterygii</taxon>
        <taxon>Neopterygii</taxon>
        <taxon>Teleostei</taxon>
        <taxon>Neoteleostei</taxon>
        <taxon>Acanthomorphata</taxon>
        <taxon>Zeiogadaria</taxon>
        <taxon>Gadariae</taxon>
        <taxon>Gadiformes</taxon>
        <taxon>Gadoidei</taxon>
        <taxon>Gadidae</taxon>
        <taxon>Gadus</taxon>
    </lineage>
</organism>
<feature type="domain" description="PCI" evidence="5">
    <location>
        <begin position="132"/>
        <end position="369"/>
    </location>
</feature>
<dbReference type="AlphaFoldDB" id="A0A8C4ZS88"/>
<dbReference type="SUPFAM" id="SSF46785">
    <property type="entry name" value="Winged helix' DNA-binding domain"/>
    <property type="match status" value="1"/>
</dbReference>
<dbReference type="InterPro" id="IPR011990">
    <property type="entry name" value="TPR-like_helical_dom_sf"/>
</dbReference>
<dbReference type="SUPFAM" id="SSF48452">
    <property type="entry name" value="TPR-like"/>
    <property type="match status" value="1"/>
</dbReference>
<keyword evidence="7" id="KW-1185">Reference proteome</keyword>